<dbReference type="Gene3D" id="3.40.50.720">
    <property type="entry name" value="NAD(P)-binding Rossmann-like Domain"/>
    <property type="match status" value="1"/>
</dbReference>
<evidence type="ECO:0000313" key="1">
    <source>
        <dbReference type="EMBL" id="GHJ33906.1"/>
    </source>
</evidence>
<dbReference type="SUPFAM" id="SSF51735">
    <property type="entry name" value="NAD(P)-binding Rossmann-fold domains"/>
    <property type="match status" value="1"/>
</dbReference>
<dbReference type="EMBL" id="BNEK01000005">
    <property type="protein sequence ID" value="GHJ33906.1"/>
    <property type="molecule type" value="Genomic_DNA"/>
</dbReference>
<dbReference type="Pfam" id="PF00106">
    <property type="entry name" value="adh_short"/>
    <property type="match status" value="1"/>
</dbReference>
<dbReference type="RefSeq" id="WP_060952681.1">
    <property type="nucleotide sequence ID" value="NZ_BBON01000052.1"/>
</dbReference>
<dbReference type="InterPro" id="IPR002347">
    <property type="entry name" value="SDR_fam"/>
</dbReference>
<comment type="caution">
    <text evidence="1">The sequence shown here is derived from an EMBL/GenBank/DDBJ whole genome shotgun (WGS) entry which is preliminary data.</text>
</comment>
<dbReference type="InterPro" id="IPR051468">
    <property type="entry name" value="Fungal_SecMetab_SDRs"/>
</dbReference>
<reference evidence="1" key="1">
    <citation type="submission" date="2024-05" db="EMBL/GenBank/DDBJ databases">
        <title>Whole genome shotgun sequence of Streptomyces hygroscopicus NBRC 113678.</title>
        <authorList>
            <person name="Komaki H."/>
            <person name="Tamura T."/>
        </authorList>
    </citation>
    <scope>NUCLEOTIDE SEQUENCE</scope>
    <source>
        <strain evidence="1">N11-34</strain>
    </source>
</reference>
<sequence length="283" mass="31372">MEHKPLALITGGSRGIGRCLVRSFLAYTDVLNVSRTPAQDAGSAARREPHELHNLSVDLADVARIEPCLGAWFDAHPGHRVTTLIHNAAVSPLGWLHEVSPAEVDQAFRVNVYAPLTITTSLLRAGRFAADGARVVYVTSSLARPVPELSFACLGLYSMTKAALSRMALIQSREFELTAPNVTVVRAHPGIVDTDLQRDLRRHPRMDPAFGVKTAGLPPFQEGEWRDRSPKDHMRTITPEFSAEFIEWVARSSDATSDEYDFYHAEEFHAARREVGHQENTTI</sequence>
<protein>
    <recommendedName>
        <fullName evidence="3">Short-chain dehydrogenase</fullName>
    </recommendedName>
</protein>
<dbReference type="PANTHER" id="PTHR43544:SF12">
    <property type="entry name" value="NAD(P)-BINDING ROSSMANN-FOLD SUPERFAMILY PROTEIN"/>
    <property type="match status" value="1"/>
</dbReference>
<gene>
    <name evidence="1" type="ORF">TPA0910_83390</name>
</gene>
<dbReference type="PANTHER" id="PTHR43544">
    <property type="entry name" value="SHORT-CHAIN DEHYDROGENASE/REDUCTASE"/>
    <property type="match status" value="1"/>
</dbReference>
<proteinExistence type="predicted"/>
<keyword evidence="2" id="KW-1185">Reference proteome</keyword>
<organism evidence="1 2">
    <name type="scientific">Streptomyces hygroscopicus</name>
    <dbReference type="NCBI Taxonomy" id="1912"/>
    <lineage>
        <taxon>Bacteria</taxon>
        <taxon>Bacillati</taxon>
        <taxon>Actinomycetota</taxon>
        <taxon>Actinomycetes</taxon>
        <taxon>Kitasatosporales</taxon>
        <taxon>Streptomycetaceae</taxon>
        <taxon>Streptomyces</taxon>
        <taxon>Streptomyces violaceusniger group</taxon>
    </lineage>
</organism>
<name>A0ABQ3UFF7_STRHY</name>
<evidence type="ECO:0000313" key="2">
    <source>
        <dbReference type="Proteomes" id="UP001054854"/>
    </source>
</evidence>
<evidence type="ECO:0008006" key="3">
    <source>
        <dbReference type="Google" id="ProtNLM"/>
    </source>
</evidence>
<accession>A0ABQ3UFF7</accession>
<dbReference type="Proteomes" id="UP001054854">
    <property type="component" value="Unassembled WGS sequence"/>
</dbReference>
<dbReference type="InterPro" id="IPR036291">
    <property type="entry name" value="NAD(P)-bd_dom_sf"/>
</dbReference>
<dbReference type="PRINTS" id="PR00081">
    <property type="entry name" value="GDHRDH"/>
</dbReference>